<dbReference type="InterPro" id="IPR051310">
    <property type="entry name" value="MCP_chemotaxis"/>
</dbReference>
<dbReference type="GO" id="GO:0005886">
    <property type="term" value="C:plasma membrane"/>
    <property type="evidence" value="ECO:0007669"/>
    <property type="project" value="TreeGrafter"/>
</dbReference>
<dbReference type="GO" id="GO:0006935">
    <property type="term" value="P:chemotaxis"/>
    <property type="evidence" value="ECO:0007669"/>
    <property type="project" value="InterPro"/>
</dbReference>
<keyword evidence="10" id="KW-1185">Reference proteome</keyword>
<dbReference type="AlphaFoldDB" id="A0A7W2FDF8"/>
<sequence>MNITNLKIGTRLIANNVVMGLLLVVCIALGITMLGRVNGGTTIIVTDSVPKAAQATQAMGDINDIAIALSNMLLNEDSGERKAQQANIEKSRIGLQEKLGYLKRTVDLPKGKKLLQKSLDADARYAITANQLLTLLATERPEVQKAYLNQMFRPALVAYKAAINDMIAFEVERMNAYSDHAATTYANSRLMMLGLGATALLFAAGMGVWITLSITRPLNRALTLANTVAAGDLTSHIEARTTEETGQLLAALKHMNDSLMKIVAEVRNGTEAIASASSQIATGNLDLSSRTEQQASSLEETSTSMEELTSTVRQNADNAREANALALFASQMAVKGGAVVLEVVETMSSINESSRKVVDIISVIDGIAFQTNILALNAAVEAARAGEEGRGFAVVAAEVRMLAQRSAAAAREIKVLIDNSVGKVDAGSKLVERAGATMEDIVDSVKRVGEIMGRITAAAQEQTAGIEQVNQAIGQMDQVTQQNAALVEEAAAAARSMQAQVANLAHVVSVFKLDASAPGHAIAASSLAQQPLIS</sequence>
<dbReference type="InterPro" id="IPR004090">
    <property type="entry name" value="Chemotax_Me-accpt_rcpt"/>
</dbReference>
<feature type="compositionally biased region" description="Low complexity" evidence="5">
    <location>
        <begin position="296"/>
        <end position="306"/>
    </location>
</feature>
<comment type="similarity">
    <text evidence="3">Belongs to the methyl-accepting chemotaxis (MCP) protein family.</text>
</comment>
<protein>
    <submittedName>
        <fullName evidence="9">MCP four helix bundle domain-containing protein</fullName>
    </submittedName>
</protein>
<keyword evidence="6" id="KW-0812">Transmembrane</keyword>
<dbReference type="EMBL" id="JACEZU010000012">
    <property type="protein sequence ID" value="MBA5689661.1"/>
    <property type="molecule type" value="Genomic_DNA"/>
</dbReference>
<dbReference type="Pfam" id="PF12729">
    <property type="entry name" value="4HB_MCP_1"/>
    <property type="match status" value="1"/>
</dbReference>
<feature type="domain" description="HAMP" evidence="8">
    <location>
        <begin position="212"/>
        <end position="264"/>
    </location>
</feature>
<keyword evidence="6" id="KW-1133">Transmembrane helix</keyword>
<evidence type="ECO:0000256" key="6">
    <source>
        <dbReference type="SAM" id="Phobius"/>
    </source>
</evidence>
<dbReference type="PRINTS" id="PR00260">
    <property type="entry name" value="CHEMTRNSDUCR"/>
</dbReference>
<feature type="compositionally biased region" description="Polar residues" evidence="5">
    <location>
        <begin position="286"/>
        <end position="295"/>
    </location>
</feature>
<dbReference type="PANTHER" id="PTHR43531:SF14">
    <property type="entry name" value="METHYL-ACCEPTING CHEMOTAXIS PROTEIN I-RELATED"/>
    <property type="match status" value="1"/>
</dbReference>
<dbReference type="RefSeq" id="WP_182156461.1">
    <property type="nucleotide sequence ID" value="NZ_JACEZU010000012.1"/>
</dbReference>
<evidence type="ECO:0000313" key="10">
    <source>
        <dbReference type="Proteomes" id="UP000573499"/>
    </source>
</evidence>
<evidence type="ECO:0000313" key="9">
    <source>
        <dbReference type="EMBL" id="MBA5689661.1"/>
    </source>
</evidence>
<dbReference type="CDD" id="cd06225">
    <property type="entry name" value="HAMP"/>
    <property type="match status" value="1"/>
</dbReference>
<dbReference type="CDD" id="cd19411">
    <property type="entry name" value="MCP2201-like_sensor"/>
    <property type="match status" value="1"/>
</dbReference>
<proteinExistence type="inferred from homology"/>
<dbReference type="FunFam" id="1.10.287.950:FF:000001">
    <property type="entry name" value="Methyl-accepting chemotaxis sensory transducer"/>
    <property type="match status" value="1"/>
</dbReference>
<name>A0A7W2FDF8_9BURK</name>
<evidence type="ECO:0000259" key="7">
    <source>
        <dbReference type="PROSITE" id="PS50111"/>
    </source>
</evidence>
<feature type="transmembrane region" description="Helical" evidence="6">
    <location>
        <begin position="12"/>
        <end position="34"/>
    </location>
</feature>
<dbReference type="SMART" id="SM00304">
    <property type="entry name" value="HAMP"/>
    <property type="match status" value="1"/>
</dbReference>
<dbReference type="GO" id="GO:0007165">
    <property type="term" value="P:signal transduction"/>
    <property type="evidence" value="ECO:0007669"/>
    <property type="project" value="UniProtKB-KW"/>
</dbReference>
<dbReference type="CDD" id="cd11386">
    <property type="entry name" value="MCP_signal"/>
    <property type="match status" value="1"/>
</dbReference>
<gene>
    <name evidence="9" type="ORF">H3H39_21690</name>
</gene>
<keyword evidence="4" id="KW-0807">Transducer</keyword>
<comment type="caution">
    <text evidence="9">The sequence shown here is derived from an EMBL/GenBank/DDBJ whole genome shotgun (WGS) entry which is preliminary data.</text>
</comment>
<evidence type="ECO:0000256" key="5">
    <source>
        <dbReference type="SAM" id="MobiDB-lite"/>
    </source>
</evidence>
<reference evidence="9 10" key="1">
    <citation type="submission" date="2020-07" db="EMBL/GenBank/DDBJ databases">
        <title>Novel species isolated from subtropical streams in China.</title>
        <authorList>
            <person name="Lu H."/>
        </authorList>
    </citation>
    <scope>NUCLEOTIDE SEQUENCE [LARGE SCALE GENOMIC DNA]</scope>
    <source>
        <strain evidence="9 10">LX47W</strain>
    </source>
</reference>
<evidence type="ECO:0000256" key="4">
    <source>
        <dbReference type="PROSITE-ProRule" id="PRU00284"/>
    </source>
</evidence>
<dbReference type="InterPro" id="IPR047347">
    <property type="entry name" value="YvaQ-like_sensor"/>
</dbReference>
<dbReference type="InterPro" id="IPR003660">
    <property type="entry name" value="HAMP_dom"/>
</dbReference>
<dbReference type="PROSITE" id="PS50885">
    <property type="entry name" value="HAMP"/>
    <property type="match status" value="1"/>
</dbReference>
<feature type="domain" description="Methyl-accepting transducer" evidence="7">
    <location>
        <begin position="269"/>
        <end position="498"/>
    </location>
</feature>
<comment type="subcellular location">
    <subcellularLocation>
        <location evidence="1">Membrane</location>
    </subcellularLocation>
</comment>
<evidence type="ECO:0000256" key="1">
    <source>
        <dbReference type="ARBA" id="ARBA00004370"/>
    </source>
</evidence>
<organism evidence="9 10">
    <name type="scientific">Rugamonas apoptosis</name>
    <dbReference type="NCBI Taxonomy" id="2758570"/>
    <lineage>
        <taxon>Bacteria</taxon>
        <taxon>Pseudomonadati</taxon>
        <taxon>Pseudomonadota</taxon>
        <taxon>Betaproteobacteria</taxon>
        <taxon>Burkholderiales</taxon>
        <taxon>Oxalobacteraceae</taxon>
        <taxon>Telluria group</taxon>
        <taxon>Rugamonas</taxon>
    </lineage>
</organism>
<accession>A0A7W2FDF8</accession>
<dbReference type="SUPFAM" id="SSF58104">
    <property type="entry name" value="Methyl-accepting chemotaxis protein (MCP) signaling domain"/>
    <property type="match status" value="1"/>
</dbReference>
<dbReference type="Gene3D" id="1.10.287.950">
    <property type="entry name" value="Methyl-accepting chemotaxis protein"/>
    <property type="match status" value="1"/>
</dbReference>
<evidence type="ECO:0000256" key="2">
    <source>
        <dbReference type="ARBA" id="ARBA00022481"/>
    </source>
</evidence>
<dbReference type="InterPro" id="IPR024478">
    <property type="entry name" value="HlyB_4HB_MCP"/>
</dbReference>
<dbReference type="Pfam" id="PF00672">
    <property type="entry name" value="HAMP"/>
    <property type="match status" value="1"/>
</dbReference>
<evidence type="ECO:0000256" key="3">
    <source>
        <dbReference type="ARBA" id="ARBA00029447"/>
    </source>
</evidence>
<dbReference type="PROSITE" id="PS50111">
    <property type="entry name" value="CHEMOTAXIS_TRANSDUC_2"/>
    <property type="match status" value="1"/>
</dbReference>
<feature type="region of interest" description="Disordered" evidence="5">
    <location>
        <begin position="286"/>
        <end position="306"/>
    </location>
</feature>
<keyword evidence="2" id="KW-0488">Methylation</keyword>
<dbReference type="Proteomes" id="UP000573499">
    <property type="component" value="Unassembled WGS sequence"/>
</dbReference>
<dbReference type="Pfam" id="PF00015">
    <property type="entry name" value="MCPsignal"/>
    <property type="match status" value="1"/>
</dbReference>
<dbReference type="PANTHER" id="PTHR43531">
    <property type="entry name" value="PROTEIN ICFG"/>
    <property type="match status" value="1"/>
</dbReference>
<dbReference type="InterPro" id="IPR004089">
    <property type="entry name" value="MCPsignal_dom"/>
</dbReference>
<dbReference type="SMART" id="SM00283">
    <property type="entry name" value="MA"/>
    <property type="match status" value="1"/>
</dbReference>
<keyword evidence="6" id="KW-0472">Membrane</keyword>
<evidence type="ECO:0000259" key="8">
    <source>
        <dbReference type="PROSITE" id="PS50885"/>
    </source>
</evidence>
<dbReference type="GO" id="GO:0004888">
    <property type="term" value="F:transmembrane signaling receptor activity"/>
    <property type="evidence" value="ECO:0007669"/>
    <property type="project" value="InterPro"/>
</dbReference>